<accession>A0AAW1Q105</accession>
<proteinExistence type="predicted"/>
<evidence type="ECO:0000313" key="2">
    <source>
        <dbReference type="Proteomes" id="UP001489004"/>
    </source>
</evidence>
<organism evidence="1 2">
    <name type="scientific">[Myrmecia] bisecta</name>
    <dbReference type="NCBI Taxonomy" id="41462"/>
    <lineage>
        <taxon>Eukaryota</taxon>
        <taxon>Viridiplantae</taxon>
        <taxon>Chlorophyta</taxon>
        <taxon>core chlorophytes</taxon>
        <taxon>Trebouxiophyceae</taxon>
        <taxon>Trebouxiales</taxon>
        <taxon>Trebouxiaceae</taxon>
        <taxon>Myrmecia</taxon>
    </lineage>
</organism>
<name>A0AAW1Q105_9CHLO</name>
<sequence length="236" mass="26357">MKEWAGMQQGVGRVARAADRDRSWRAGNLQRRYGTISELVVKRKEDGSRQQLVVKRVNPPADSGVSHERKLKSYEVEACFYTDHAPALLQAGRCPIATPLHVCCDLMSSGGSMTLLLTDLRPTYPNNAGQMSLQQCRAALTWLAGFHAHFWERPTPEGLWAQGSYWHLDTRWDEYEAIGPEWADLKAAAKTIDQRLKGFLPSGEHSSKHRTVVHGDFKFCAVHGRLGHLGPLELGG</sequence>
<evidence type="ECO:0008006" key="3">
    <source>
        <dbReference type="Google" id="ProtNLM"/>
    </source>
</evidence>
<dbReference type="EMBL" id="JALJOR010000006">
    <property type="protein sequence ID" value="KAK9815361.1"/>
    <property type="molecule type" value="Genomic_DNA"/>
</dbReference>
<keyword evidence="2" id="KW-1185">Reference proteome</keyword>
<dbReference type="Proteomes" id="UP001489004">
    <property type="component" value="Unassembled WGS sequence"/>
</dbReference>
<protein>
    <recommendedName>
        <fullName evidence="3">Aminoglycoside phosphotransferase domain-containing protein</fullName>
    </recommendedName>
</protein>
<evidence type="ECO:0000313" key="1">
    <source>
        <dbReference type="EMBL" id="KAK9815361.1"/>
    </source>
</evidence>
<dbReference type="InterPro" id="IPR011009">
    <property type="entry name" value="Kinase-like_dom_sf"/>
</dbReference>
<reference evidence="1 2" key="1">
    <citation type="journal article" date="2024" name="Nat. Commun.">
        <title>Phylogenomics reveals the evolutionary origins of lichenization in chlorophyte algae.</title>
        <authorList>
            <person name="Puginier C."/>
            <person name="Libourel C."/>
            <person name="Otte J."/>
            <person name="Skaloud P."/>
            <person name="Haon M."/>
            <person name="Grisel S."/>
            <person name="Petersen M."/>
            <person name="Berrin J.G."/>
            <person name="Delaux P.M."/>
            <person name="Dal Grande F."/>
            <person name="Keller J."/>
        </authorList>
    </citation>
    <scope>NUCLEOTIDE SEQUENCE [LARGE SCALE GENOMIC DNA]</scope>
    <source>
        <strain evidence="1 2">SAG 2043</strain>
    </source>
</reference>
<dbReference type="SUPFAM" id="SSF56112">
    <property type="entry name" value="Protein kinase-like (PK-like)"/>
    <property type="match status" value="1"/>
</dbReference>
<gene>
    <name evidence="1" type="ORF">WJX72_002284</name>
</gene>
<comment type="caution">
    <text evidence="1">The sequence shown here is derived from an EMBL/GenBank/DDBJ whole genome shotgun (WGS) entry which is preliminary data.</text>
</comment>
<dbReference type="AlphaFoldDB" id="A0AAW1Q105"/>